<evidence type="ECO:0000313" key="2">
    <source>
        <dbReference type="EMBL" id="KAJ1207174.1"/>
    </source>
</evidence>
<evidence type="ECO:0000313" key="3">
    <source>
        <dbReference type="Proteomes" id="UP001066276"/>
    </source>
</evidence>
<feature type="compositionally biased region" description="Low complexity" evidence="1">
    <location>
        <begin position="37"/>
        <end position="54"/>
    </location>
</feature>
<dbReference type="AlphaFoldDB" id="A0AAV7W4Y2"/>
<feature type="region of interest" description="Disordered" evidence="1">
    <location>
        <begin position="31"/>
        <end position="56"/>
    </location>
</feature>
<dbReference type="EMBL" id="JANPWB010000002">
    <property type="protein sequence ID" value="KAJ1207174.1"/>
    <property type="molecule type" value="Genomic_DNA"/>
</dbReference>
<proteinExistence type="predicted"/>
<protein>
    <submittedName>
        <fullName evidence="2">Uncharacterized protein</fullName>
    </submittedName>
</protein>
<evidence type="ECO:0000256" key="1">
    <source>
        <dbReference type="SAM" id="MobiDB-lite"/>
    </source>
</evidence>
<reference evidence="2" key="1">
    <citation type="journal article" date="2022" name="bioRxiv">
        <title>Sequencing and chromosome-scale assembly of the giantPleurodeles waltlgenome.</title>
        <authorList>
            <person name="Brown T."/>
            <person name="Elewa A."/>
            <person name="Iarovenko S."/>
            <person name="Subramanian E."/>
            <person name="Araus A.J."/>
            <person name="Petzold A."/>
            <person name="Susuki M."/>
            <person name="Suzuki K.-i.T."/>
            <person name="Hayashi T."/>
            <person name="Toyoda A."/>
            <person name="Oliveira C."/>
            <person name="Osipova E."/>
            <person name="Leigh N.D."/>
            <person name="Simon A."/>
            <person name="Yun M.H."/>
        </authorList>
    </citation>
    <scope>NUCLEOTIDE SEQUENCE</scope>
    <source>
        <strain evidence="2">20211129_DDA</strain>
        <tissue evidence="2">Liver</tissue>
    </source>
</reference>
<organism evidence="2 3">
    <name type="scientific">Pleurodeles waltl</name>
    <name type="common">Iberian ribbed newt</name>
    <dbReference type="NCBI Taxonomy" id="8319"/>
    <lineage>
        <taxon>Eukaryota</taxon>
        <taxon>Metazoa</taxon>
        <taxon>Chordata</taxon>
        <taxon>Craniata</taxon>
        <taxon>Vertebrata</taxon>
        <taxon>Euteleostomi</taxon>
        <taxon>Amphibia</taxon>
        <taxon>Batrachia</taxon>
        <taxon>Caudata</taxon>
        <taxon>Salamandroidea</taxon>
        <taxon>Salamandridae</taxon>
        <taxon>Pleurodelinae</taxon>
        <taxon>Pleurodeles</taxon>
    </lineage>
</organism>
<dbReference type="Proteomes" id="UP001066276">
    <property type="component" value="Chromosome 1_2"/>
</dbReference>
<accession>A0AAV7W4Y2</accession>
<sequence>MRRLFVLRPRISADPGYCSVFQRPSHRAGGILFSPLPRTRGPQGRRGAARPQAQLTGPVPLAVYPGRGAYRSAV</sequence>
<name>A0AAV7W4Y2_PLEWA</name>
<gene>
    <name evidence="2" type="ORF">NDU88_002566</name>
</gene>
<comment type="caution">
    <text evidence="2">The sequence shown here is derived from an EMBL/GenBank/DDBJ whole genome shotgun (WGS) entry which is preliminary data.</text>
</comment>
<keyword evidence="3" id="KW-1185">Reference proteome</keyword>